<reference evidence="7" key="1">
    <citation type="submission" date="2025-08" db="UniProtKB">
        <authorList>
            <consortium name="Ensembl"/>
        </authorList>
    </citation>
    <scope>IDENTIFICATION</scope>
</reference>
<keyword evidence="4" id="KW-0472">Membrane</keyword>
<evidence type="ECO:0000313" key="7">
    <source>
        <dbReference type="Ensembl" id="ENSPMEP00000003668.1"/>
    </source>
</evidence>
<keyword evidence="2" id="KW-0812">Transmembrane</keyword>
<reference evidence="7" key="2">
    <citation type="submission" date="2025-09" db="UniProtKB">
        <authorList>
            <consortium name="Ensembl"/>
        </authorList>
    </citation>
    <scope>IDENTIFICATION</scope>
</reference>
<evidence type="ECO:0000256" key="1">
    <source>
        <dbReference type="ARBA" id="ARBA00004370"/>
    </source>
</evidence>
<feature type="chain" id="PRO_5017449577" description="Receptor ligand binding region domain-containing protein" evidence="5">
    <location>
        <begin position="30"/>
        <end position="348"/>
    </location>
</feature>
<evidence type="ECO:0000256" key="3">
    <source>
        <dbReference type="ARBA" id="ARBA00022989"/>
    </source>
</evidence>
<feature type="signal peptide" evidence="5">
    <location>
        <begin position="1"/>
        <end position="29"/>
    </location>
</feature>
<dbReference type="GO" id="GO:0016020">
    <property type="term" value="C:membrane"/>
    <property type="evidence" value="ECO:0007669"/>
    <property type="project" value="UniProtKB-SubCell"/>
</dbReference>
<name>A0A3B3WLI6_9TELE</name>
<dbReference type="Proteomes" id="UP000261480">
    <property type="component" value="Unplaced"/>
</dbReference>
<dbReference type="AlphaFoldDB" id="A0A3B3WLI6"/>
<dbReference type="Pfam" id="PF01094">
    <property type="entry name" value="ANF_receptor"/>
    <property type="match status" value="1"/>
</dbReference>
<sequence length="348" mass="38242">MAIPRRPPPSHSPWPPVFLLVLLLPPLQARPLLVHSSINVAVVFSGSSYQSEVRGRLSGENFVDLPVVVSPVTVLVNDTNPRDLLTHLCDTMATEKLHGVVFEDDVGSEVAQILDFLSTQTALPIVGISGGSAVVIPYKAEGSSFLQMGASLEQQVLEEYDWAEFAVITSLMPGYDTFVDLVQSYTDTSYFLWNLQDIMSLEMSVGANDLKTKRILQQLDSQVLLAYCSHEEAQYLFRLAGELGLLGPGYIWILPSLAVGNPNSPPPATFPVGVIGVITDQWRKSLRQRVREGVAIVAKGAESFKKVYGFIPEGHGDCSKPAKQSENNTLFRWGMFNSSLLHFFFLTA</sequence>
<protein>
    <recommendedName>
        <fullName evidence="6">Receptor ligand binding region domain-containing protein</fullName>
    </recommendedName>
</protein>
<keyword evidence="5" id="KW-0732">Signal</keyword>
<keyword evidence="8" id="KW-1185">Reference proteome</keyword>
<dbReference type="InterPro" id="IPR028082">
    <property type="entry name" value="Peripla_BP_I"/>
</dbReference>
<evidence type="ECO:0000259" key="6">
    <source>
        <dbReference type="Pfam" id="PF01094"/>
    </source>
</evidence>
<evidence type="ECO:0000313" key="8">
    <source>
        <dbReference type="Proteomes" id="UP000261480"/>
    </source>
</evidence>
<dbReference type="FunFam" id="3.40.50.2300:FF:000020">
    <property type="entry name" value="Glutamate receptor ionotropic, NMDA 2B, putative"/>
    <property type="match status" value="1"/>
</dbReference>
<accession>A0A3B3WLI6</accession>
<dbReference type="InterPro" id="IPR001828">
    <property type="entry name" value="ANF_lig-bd_rcpt"/>
</dbReference>
<dbReference type="Gene3D" id="3.40.50.2300">
    <property type="match status" value="2"/>
</dbReference>
<keyword evidence="3" id="KW-1133">Transmembrane helix</keyword>
<comment type="subcellular location">
    <subcellularLocation>
        <location evidence="1">Membrane</location>
    </subcellularLocation>
</comment>
<dbReference type="STRING" id="48701.ENSPMEP00000003668"/>
<dbReference type="Ensembl" id="ENSPMET00000010490.1">
    <property type="protein sequence ID" value="ENSPMEP00000003668.1"/>
    <property type="gene ID" value="ENSPMEG00000004856.1"/>
</dbReference>
<dbReference type="SUPFAM" id="SSF53822">
    <property type="entry name" value="Periplasmic binding protein-like I"/>
    <property type="match status" value="1"/>
</dbReference>
<organism evidence="7 8">
    <name type="scientific">Poecilia mexicana</name>
    <dbReference type="NCBI Taxonomy" id="48701"/>
    <lineage>
        <taxon>Eukaryota</taxon>
        <taxon>Metazoa</taxon>
        <taxon>Chordata</taxon>
        <taxon>Craniata</taxon>
        <taxon>Vertebrata</taxon>
        <taxon>Euteleostomi</taxon>
        <taxon>Actinopterygii</taxon>
        <taxon>Neopterygii</taxon>
        <taxon>Teleostei</taxon>
        <taxon>Neoteleostei</taxon>
        <taxon>Acanthomorphata</taxon>
        <taxon>Ovalentaria</taxon>
        <taxon>Atherinomorphae</taxon>
        <taxon>Cyprinodontiformes</taxon>
        <taxon>Poeciliidae</taxon>
        <taxon>Poeciliinae</taxon>
        <taxon>Poecilia</taxon>
    </lineage>
</organism>
<evidence type="ECO:0000256" key="4">
    <source>
        <dbReference type="ARBA" id="ARBA00023136"/>
    </source>
</evidence>
<evidence type="ECO:0000256" key="2">
    <source>
        <dbReference type="ARBA" id="ARBA00022692"/>
    </source>
</evidence>
<feature type="domain" description="Receptor ligand binding region" evidence="6">
    <location>
        <begin position="155"/>
        <end position="311"/>
    </location>
</feature>
<proteinExistence type="predicted"/>
<evidence type="ECO:0000256" key="5">
    <source>
        <dbReference type="SAM" id="SignalP"/>
    </source>
</evidence>